<dbReference type="EMBL" id="CP002568">
    <property type="protein sequence ID" value="ADZ68925.1"/>
    <property type="molecule type" value="Genomic_DNA"/>
</dbReference>
<feature type="domain" description="Flagellin C-terminal" evidence="5">
    <location>
        <begin position="286"/>
        <end position="370"/>
    </location>
</feature>
<evidence type="ECO:0000256" key="2">
    <source>
        <dbReference type="ARBA" id="ARBA00023143"/>
    </source>
</evidence>
<dbReference type="SUPFAM" id="SSF64518">
    <property type="entry name" value="Phase 1 flagellin"/>
    <property type="match status" value="1"/>
</dbReference>
<dbReference type="PRINTS" id="PR00207">
    <property type="entry name" value="FLAGELLIN"/>
</dbReference>
<keyword evidence="6" id="KW-0966">Cell projection</keyword>
<dbReference type="KEGG" id="pgv:SL003B_0490"/>
<dbReference type="PANTHER" id="PTHR42792:SF2">
    <property type="entry name" value="FLAGELLIN"/>
    <property type="match status" value="1"/>
</dbReference>
<dbReference type="Gene3D" id="3.30.70.2120">
    <property type="match status" value="1"/>
</dbReference>
<name>F2J3U3_POLGS</name>
<evidence type="ECO:0000313" key="6">
    <source>
        <dbReference type="EMBL" id="ADZ68925.1"/>
    </source>
</evidence>
<dbReference type="GO" id="GO:0005576">
    <property type="term" value="C:extracellular region"/>
    <property type="evidence" value="ECO:0007669"/>
    <property type="project" value="UniProtKB-SubCell"/>
</dbReference>
<dbReference type="GO" id="GO:0009288">
    <property type="term" value="C:bacterial-type flagellum"/>
    <property type="evidence" value="ECO:0007669"/>
    <property type="project" value="UniProtKB-SubCell"/>
</dbReference>
<dbReference type="HOGENOM" id="CLU_011142_2_2_5"/>
<dbReference type="eggNOG" id="COG1344">
    <property type="taxonomic scope" value="Bacteria"/>
</dbReference>
<dbReference type="Pfam" id="PF00669">
    <property type="entry name" value="Flagellin_N"/>
    <property type="match status" value="1"/>
</dbReference>
<dbReference type="InterPro" id="IPR001029">
    <property type="entry name" value="Flagellin_N"/>
</dbReference>
<dbReference type="AlphaFoldDB" id="F2J3U3"/>
<dbReference type="Gene3D" id="6.10.10.10">
    <property type="entry name" value="Flagellar export chaperone, C-terminal domain"/>
    <property type="match status" value="1"/>
</dbReference>
<sequence>MKSQSSLMKLSSGSRISSAKDDAASLTVASGLKLDIASLRAASANISQAASMLQIADGGLGQIGDILGRMQTLASTAQSDQISNTERGFINTEYSNLVNEVTRIANATEYNGIELLSGTTGVGASLETNAIGTNVEAADGFVALTFDANKRADGEAVTIAFDENTNVFTVTALDGAGGNALVAQSLDLDDFGGAIPDGQTVDLNFADVGVTIRLSADFDDTAAINANNEVTIQNAAAGQQGTQLVFKVGVAATDTITANINGSTAGQLGIDATSVTTRVNADAAVTAIETAQSRINSNRANLGALMSRLDFANANVGIQIENMEAARSTLQDTDVAEEMTRFTSQQVLVQAGVSMLAQANQQPALLLRLLQ</sequence>
<feature type="domain" description="Flagellin N-terminal" evidence="4">
    <location>
        <begin position="4"/>
        <end position="119"/>
    </location>
</feature>
<dbReference type="Gene3D" id="1.20.1330.10">
    <property type="entry name" value="f41 fragment of flagellin, N-terminal domain"/>
    <property type="match status" value="1"/>
</dbReference>
<comment type="subcellular location">
    <subcellularLocation>
        <location evidence="3">Secreted</location>
    </subcellularLocation>
    <subcellularLocation>
        <location evidence="3">Bacterial flagellum</location>
    </subcellularLocation>
</comment>
<evidence type="ECO:0000256" key="1">
    <source>
        <dbReference type="ARBA" id="ARBA00005709"/>
    </source>
</evidence>
<keyword evidence="6" id="KW-0969">Cilium</keyword>
<dbReference type="GO" id="GO:0005198">
    <property type="term" value="F:structural molecule activity"/>
    <property type="evidence" value="ECO:0007669"/>
    <property type="project" value="UniProtKB-UniRule"/>
</dbReference>
<dbReference type="InterPro" id="IPR046358">
    <property type="entry name" value="Flagellin_C"/>
</dbReference>
<evidence type="ECO:0000259" key="5">
    <source>
        <dbReference type="Pfam" id="PF00700"/>
    </source>
</evidence>
<keyword evidence="2 3" id="KW-0975">Bacterial flagellum</keyword>
<dbReference type="Proteomes" id="UP000008130">
    <property type="component" value="Chromosome"/>
</dbReference>
<keyword evidence="6" id="KW-0282">Flagellum</keyword>
<dbReference type="PANTHER" id="PTHR42792">
    <property type="entry name" value="FLAGELLIN"/>
    <property type="match status" value="1"/>
</dbReference>
<evidence type="ECO:0000256" key="3">
    <source>
        <dbReference type="RuleBase" id="RU362073"/>
    </source>
</evidence>
<proteinExistence type="inferred from homology"/>
<keyword evidence="7" id="KW-1185">Reference proteome</keyword>
<reference evidence="6 7" key="1">
    <citation type="journal article" date="2011" name="J. Bacteriol.">
        <title>Complete genome sequence of Polymorphum gilvum SL003B-26A1T, a crude oil-degrading bacterium from oil-polluted saline soil.</title>
        <authorList>
            <person name="Li S.G."/>
            <person name="Tang Y.Q."/>
            <person name="Nie Y."/>
            <person name="Cai M."/>
            <person name="Wu X.L."/>
        </authorList>
    </citation>
    <scope>NUCLEOTIDE SEQUENCE [LARGE SCALE GENOMIC DNA]</scope>
    <source>
        <strain evidence="7">LMG 25793 / CGMCC 1.9160 / SL003B-26A1</strain>
    </source>
</reference>
<dbReference type="STRING" id="991905.SL003B_0490"/>
<comment type="function">
    <text evidence="3">Flagellin is the subunit protein which polymerizes to form the filaments of bacterial flagella.</text>
</comment>
<evidence type="ECO:0000259" key="4">
    <source>
        <dbReference type="Pfam" id="PF00669"/>
    </source>
</evidence>
<dbReference type="Pfam" id="PF00700">
    <property type="entry name" value="Flagellin_C"/>
    <property type="match status" value="1"/>
</dbReference>
<gene>
    <name evidence="6" type="ordered locus">SL003B_0490</name>
</gene>
<accession>F2J3U3</accession>
<keyword evidence="3" id="KW-0964">Secreted</keyword>
<dbReference type="InterPro" id="IPR001492">
    <property type="entry name" value="Flagellin"/>
</dbReference>
<organism evidence="6 7">
    <name type="scientific">Polymorphum gilvum (strain LMG 25793 / CGMCC 1.9160 / SL003B-26A1)</name>
    <dbReference type="NCBI Taxonomy" id="991905"/>
    <lineage>
        <taxon>Bacteria</taxon>
        <taxon>Pseudomonadati</taxon>
        <taxon>Pseudomonadota</taxon>
        <taxon>Alphaproteobacteria</taxon>
        <taxon>Rhodobacterales</taxon>
        <taxon>Paracoccaceae</taxon>
        <taxon>Polymorphum</taxon>
    </lineage>
</organism>
<protein>
    <recommendedName>
        <fullName evidence="3">Flagellin</fullName>
    </recommendedName>
</protein>
<dbReference type="InterPro" id="IPR042187">
    <property type="entry name" value="Flagellin_C_sub2"/>
</dbReference>
<comment type="similarity">
    <text evidence="1 3">Belongs to the bacterial flagellin family.</text>
</comment>
<evidence type="ECO:0000313" key="7">
    <source>
        <dbReference type="Proteomes" id="UP000008130"/>
    </source>
</evidence>